<dbReference type="Pfam" id="PF00144">
    <property type="entry name" value="Beta-lactamase"/>
    <property type="match status" value="1"/>
</dbReference>
<protein>
    <submittedName>
        <fullName evidence="3">Serine hydrolase domain-containing protein</fullName>
        <ecNumber evidence="3">3.-.-.-</ecNumber>
    </submittedName>
</protein>
<dbReference type="RefSeq" id="WP_376835888.1">
    <property type="nucleotide sequence ID" value="NZ_JBHLSW010000005.1"/>
</dbReference>
<accession>A0ABV6R4I2</accession>
<evidence type="ECO:0000313" key="3">
    <source>
        <dbReference type="EMBL" id="MFC0633922.1"/>
    </source>
</evidence>
<feature type="domain" description="Beta-lactamase-related" evidence="2">
    <location>
        <begin position="86"/>
        <end position="371"/>
    </location>
</feature>
<dbReference type="GO" id="GO:0016787">
    <property type="term" value="F:hydrolase activity"/>
    <property type="evidence" value="ECO:0007669"/>
    <property type="project" value="UniProtKB-KW"/>
</dbReference>
<comment type="caution">
    <text evidence="3">The sequence shown here is derived from an EMBL/GenBank/DDBJ whole genome shotgun (WGS) entry which is preliminary data.</text>
</comment>
<dbReference type="PANTHER" id="PTHR43283:SF14">
    <property type="entry name" value="BLL8153 PROTEIN"/>
    <property type="match status" value="1"/>
</dbReference>
<dbReference type="SUPFAM" id="SSF56601">
    <property type="entry name" value="beta-lactamase/transpeptidase-like"/>
    <property type="match status" value="1"/>
</dbReference>
<evidence type="ECO:0000256" key="1">
    <source>
        <dbReference type="SAM" id="SignalP"/>
    </source>
</evidence>
<dbReference type="Proteomes" id="UP001589906">
    <property type="component" value="Unassembled WGS sequence"/>
</dbReference>
<dbReference type="InterPro" id="IPR050789">
    <property type="entry name" value="Diverse_Enzym_Activities"/>
</dbReference>
<dbReference type="Gene3D" id="3.40.710.10">
    <property type="entry name" value="DD-peptidase/beta-lactamase superfamily"/>
    <property type="match status" value="1"/>
</dbReference>
<dbReference type="EMBL" id="JBHLSW010000005">
    <property type="protein sequence ID" value="MFC0633922.1"/>
    <property type="molecule type" value="Genomic_DNA"/>
</dbReference>
<dbReference type="EC" id="3.-.-.-" evidence="3"/>
<evidence type="ECO:0000313" key="4">
    <source>
        <dbReference type="Proteomes" id="UP001589906"/>
    </source>
</evidence>
<evidence type="ECO:0000259" key="2">
    <source>
        <dbReference type="Pfam" id="PF00144"/>
    </source>
</evidence>
<dbReference type="PANTHER" id="PTHR43283">
    <property type="entry name" value="BETA-LACTAMASE-RELATED"/>
    <property type="match status" value="1"/>
</dbReference>
<feature type="chain" id="PRO_5046398072" evidence="1">
    <location>
        <begin position="23"/>
        <end position="385"/>
    </location>
</feature>
<feature type="signal peptide" evidence="1">
    <location>
        <begin position="1"/>
        <end position="22"/>
    </location>
</feature>
<reference evidence="3 4" key="1">
    <citation type="submission" date="2024-09" db="EMBL/GenBank/DDBJ databases">
        <authorList>
            <person name="Sun Q."/>
            <person name="Mori K."/>
        </authorList>
    </citation>
    <scope>NUCLEOTIDE SEQUENCE [LARGE SCALE GENOMIC DNA]</scope>
    <source>
        <strain evidence="3 4">NCAIM B.02621</strain>
    </source>
</reference>
<proteinExistence type="predicted"/>
<organism evidence="3 4">
    <name type="scientific">Brevundimonas balnearis</name>
    <dbReference type="NCBI Taxonomy" id="1572858"/>
    <lineage>
        <taxon>Bacteria</taxon>
        <taxon>Pseudomonadati</taxon>
        <taxon>Pseudomonadota</taxon>
        <taxon>Alphaproteobacteria</taxon>
        <taxon>Caulobacterales</taxon>
        <taxon>Caulobacteraceae</taxon>
        <taxon>Brevundimonas</taxon>
    </lineage>
</organism>
<name>A0ABV6R4I2_9CAUL</name>
<gene>
    <name evidence="3" type="ORF">ACFFGE_08525</name>
</gene>
<keyword evidence="1" id="KW-0732">Signal</keyword>
<dbReference type="InterPro" id="IPR012338">
    <property type="entry name" value="Beta-lactam/transpept-like"/>
</dbReference>
<sequence length="385" mass="42232">MRTPLAALAAAAGLWSAAPALAQTTPTAIPADMQVLFWPAERRERDLRRMPELIPHARIEPSPIPRPLPPGAPLDFDPEPYMQAERVAGLLVLQDGRIRMERYGLGMTPQDVWDSFSMTKSLTSTLVGAAIEDGFIDSAYDPIDRYVPELAGSVYEGVPLASVLTMTSGVRWNEDYTDPTSDIARFYLTPPPAEMDATVAYLRGLERAHPVGERWHYNTGETNLIGVLVARATGQPLARYLKAKIWDPAGMESAAFWMLDAQGRESGGCCVSATLRDWGRVGQMALEQGAVPGGQIASRRWFERATSEMVDFPDSERGYGAQWWTRAGDFEAVGIFGQMIHVDPDRRLVVVLLSSWPTAIGSARSEARTAFLDQLKAALDAQPGD</sequence>
<keyword evidence="4" id="KW-1185">Reference proteome</keyword>
<keyword evidence="3" id="KW-0378">Hydrolase</keyword>
<dbReference type="InterPro" id="IPR001466">
    <property type="entry name" value="Beta-lactam-related"/>
</dbReference>